<keyword evidence="1" id="KW-1133">Transmembrane helix</keyword>
<dbReference type="HOGENOM" id="CLU_102900_0_0_10"/>
<reference evidence="2 3" key="1">
    <citation type="journal article" date="2010" name="Stand. Genomic Sci.">
        <title>Complete genome sequence of Spirosoma linguale type strain (1).</title>
        <authorList>
            <person name="Lail K."/>
            <person name="Sikorski J."/>
            <person name="Saunders E."/>
            <person name="Lapidus A."/>
            <person name="Glavina Del Rio T."/>
            <person name="Copeland A."/>
            <person name="Tice H."/>
            <person name="Cheng J.-F."/>
            <person name="Lucas S."/>
            <person name="Nolan M."/>
            <person name="Bruce D."/>
            <person name="Goodwin L."/>
            <person name="Pitluck S."/>
            <person name="Ivanova N."/>
            <person name="Mavromatis K."/>
            <person name="Ovchinnikova G."/>
            <person name="Pati A."/>
            <person name="Chen A."/>
            <person name="Palaniappan K."/>
            <person name="Land M."/>
            <person name="Hauser L."/>
            <person name="Chang Y.-J."/>
            <person name="Jeffries C.D."/>
            <person name="Chain P."/>
            <person name="Brettin T."/>
            <person name="Detter J.C."/>
            <person name="Schuetze A."/>
            <person name="Rohde M."/>
            <person name="Tindall B.J."/>
            <person name="Goeker M."/>
            <person name="Bristow J."/>
            <person name="Eisen J.A."/>
            <person name="Markowitz V."/>
            <person name="Hugenholtz P."/>
            <person name="Kyrpides N.C."/>
            <person name="Klenk H.-P."/>
            <person name="Chen F."/>
        </authorList>
    </citation>
    <scope>NUCLEOTIDE SEQUENCE [LARGE SCALE GENOMIC DNA]</scope>
    <source>
        <strain evidence="3">ATCC 33905 / DSM 74 / LMG 10896 / Claus 1</strain>
    </source>
</reference>
<gene>
    <name evidence="2" type="ordered locus">Slin_5747</name>
</gene>
<proteinExistence type="predicted"/>
<dbReference type="EMBL" id="CP001769">
    <property type="protein sequence ID" value="ADB41712.1"/>
    <property type="molecule type" value="Genomic_DNA"/>
</dbReference>
<dbReference type="KEGG" id="sli:Slin_5747"/>
<organism evidence="2 3">
    <name type="scientific">Spirosoma linguale (strain ATCC 33905 / DSM 74 / LMG 10896 / Claus 1)</name>
    <dbReference type="NCBI Taxonomy" id="504472"/>
    <lineage>
        <taxon>Bacteria</taxon>
        <taxon>Pseudomonadati</taxon>
        <taxon>Bacteroidota</taxon>
        <taxon>Cytophagia</taxon>
        <taxon>Cytophagales</taxon>
        <taxon>Cytophagaceae</taxon>
        <taxon>Spirosoma</taxon>
    </lineage>
</organism>
<evidence type="ECO:0000313" key="2">
    <source>
        <dbReference type="EMBL" id="ADB41712.1"/>
    </source>
</evidence>
<evidence type="ECO:0000313" key="3">
    <source>
        <dbReference type="Proteomes" id="UP000002028"/>
    </source>
</evidence>
<dbReference type="STRING" id="504472.Slin_5747"/>
<feature type="transmembrane region" description="Helical" evidence="1">
    <location>
        <begin position="69"/>
        <end position="88"/>
    </location>
</feature>
<dbReference type="RefSeq" id="WP_012930204.1">
    <property type="nucleotide sequence ID" value="NC_013730.1"/>
</dbReference>
<feature type="transmembrane region" description="Helical" evidence="1">
    <location>
        <begin position="206"/>
        <end position="224"/>
    </location>
</feature>
<keyword evidence="3" id="KW-1185">Reference proteome</keyword>
<keyword evidence="1" id="KW-0472">Membrane</keyword>
<sequence length="237" mass="26050">MKTVILSLLILHIATGITALLVGLIPMIAKKGGRLHNRVGLIYVYCMIAVAVSALLLCVLQPFKMMRLFLTGIAVFSFYLSMTGWRATKQKKSGPTLADKGLTFITLLVSLAMIGFGVYLLALHGPSFFPILFTFFGLLTLTFAGRDVQSMTRPTEKMHRGAEPWFFQHFTRMGGSYIATFTAALVTNVSRLLPANAPEWMATVSWIAPSLVGGMLIGFTVRYYKLKFSGSKRPGIA</sequence>
<protein>
    <recommendedName>
        <fullName evidence="4">DUF2306 domain-containing protein</fullName>
    </recommendedName>
</protein>
<feature type="transmembrane region" description="Helical" evidence="1">
    <location>
        <begin position="6"/>
        <end position="29"/>
    </location>
</feature>
<feature type="transmembrane region" description="Helical" evidence="1">
    <location>
        <begin position="41"/>
        <end position="63"/>
    </location>
</feature>
<keyword evidence="1" id="KW-0812">Transmembrane</keyword>
<feature type="transmembrane region" description="Helical" evidence="1">
    <location>
        <begin position="128"/>
        <end position="145"/>
    </location>
</feature>
<dbReference type="Proteomes" id="UP000002028">
    <property type="component" value="Chromosome"/>
</dbReference>
<feature type="transmembrane region" description="Helical" evidence="1">
    <location>
        <begin position="100"/>
        <end position="122"/>
    </location>
</feature>
<evidence type="ECO:0008006" key="4">
    <source>
        <dbReference type="Google" id="ProtNLM"/>
    </source>
</evidence>
<dbReference type="AlphaFoldDB" id="D2QSD0"/>
<name>D2QSD0_SPILD</name>
<feature type="transmembrane region" description="Helical" evidence="1">
    <location>
        <begin position="166"/>
        <end position="186"/>
    </location>
</feature>
<accession>D2QSD0</accession>
<evidence type="ECO:0000256" key="1">
    <source>
        <dbReference type="SAM" id="Phobius"/>
    </source>
</evidence>
<dbReference type="eggNOG" id="ENOG502ZB5Q">
    <property type="taxonomic scope" value="Bacteria"/>
</dbReference>